<reference evidence="2" key="1">
    <citation type="submission" date="2021-04" db="EMBL/GenBank/DDBJ databases">
        <authorList>
            <person name="Cornetti L."/>
        </authorList>
    </citation>
    <scope>NUCLEOTIDE SEQUENCE</scope>
</reference>
<dbReference type="PANTHER" id="PTHR13410:SF9">
    <property type="entry name" value="PROTEIN PBDC1"/>
    <property type="match status" value="1"/>
</dbReference>
<protein>
    <submittedName>
        <fullName evidence="2">EOG090X0HAI</fullName>
    </submittedName>
</protein>
<gene>
    <name evidence="2" type="primary">EOG090X0HAI</name>
</gene>
<proteinExistence type="predicted"/>
<dbReference type="InterPro" id="IPR008476">
    <property type="entry name" value="PBDC1_metazoa/fungi"/>
</dbReference>
<dbReference type="EMBL" id="OC978510">
    <property type="protein sequence ID" value="CAG4635165.1"/>
    <property type="molecule type" value="Genomic_DNA"/>
</dbReference>
<dbReference type="Gene3D" id="1.10.3560.10">
    <property type="entry name" value="yst0336 like domain"/>
    <property type="match status" value="1"/>
</dbReference>
<evidence type="ECO:0000313" key="2">
    <source>
        <dbReference type="EMBL" id="CAG4635165.1"/>
    </source>
</evidence>
<dbReference type="InterPro" id="IPR021148">
    <property type="entry name" value="Polysacc_synth_dom"/>
</dbReference>
<name>A0A9N6WPH9_9CRUS</name>
<feature type="domain" description="Polysaccharide biosynthesis" evidence="1">
    <location>
        <begin position="34"/>
        <end position="158"/>
    </location>
</feature>
<dbReference type="AlphaFoldDB" id="A0A9N6WPH9"/>
<dbReference type="GO" id="GO:0005737">
    <property type="term" value="C:cytoplasm"/>
    <property type="evidence" value="ECO:0007669"/>
    <property type="project" value="TreeGrafter"/>
</dbReference>
<organism evidence="2">
    <name type="scientific">Alona affinis</name>
    <dbReference type="NCBI Taxonomy" id="381656"/>
    <lineage>
        <taxon>Eukaryota</taxon>
        <taxon>Metazoa</taxon>
        <taxon>Ecdysozoa</taxon>
        <taxon>Arthropoda</taxon>
        <taxon>Crustacea</taxon>
        <taxon>Branchiopoda</taxon>
        <taxon>Diplostraca</taxon>
        <taxon>Cladocera</taxon>
        <taxon>Anomopoda</taxon>
        <taxon>Chydoridae</taxon>
        <taxon>Alona</taxon>
    </lineage>
</organism>
<accession>A0A9N6WPH9</accession>
<dbReference type="PANTHER" id="PTHR13410">
    <property type="entry name" value="PROTEIN PBDC1"/>
    <property type="match status" value="1"/>
</dbReference>
<evidence type="ECO:0000259" key="1">
    <source>
        <dbReference type="Pfam" id="PF04669"/>
    </source>
</evidence>
<dbReference type="InterPro" id="IPR023139">
    <property type="entry name" value="PBDC1-like_dom_sf"/>
</dbReference>
<dbReference type="Pfam" id="PF04669">
    <property type="entry name" value="PBDC1"/>
    <property type="match status" value="1"/>
</dbReference>
<sequence length="170" mass="19676">MADEFSKEIGADGLMASASVLGRPAEEFVNDSMVEELWAIKAFEHAEIYFNLLSSVDPRILRLTKIDNDIYKHFRETFPKMDVATFSQDEIKTPEAKETWRTFCETYKETVTDYNYATLIRLDSTKEYSEANSIVVPRVQFLAIEVSRNKEGNNDSIRTNFKPKNRQIRS</sequence>